<feature type="domain" description="Putative restriction endonuclease" evidence="1">
    <location>
        <begin position="31"/>
        <end position="120"/>
    </location>
</feature>
<dbReference type="InterPro" id="IPR008538">
    <property type="entry name" value="Uma2"/>
</dbReference>
<gene>
    <name evidence="2" type="ORF">EWV63_21920</name>
</gene>
<keyword evidence="2" id="KW-0540">Nuclease</keyword>
<dbReference type="EMBL" id="SFBR01000210">
    <property type="protein sequence ID" value="TRT81552.1"/>
    <property type="molecule type" value="Genomic_DNA"/>
</dbReference>
<dbReference type="SUPFAM" id="SSF52980">
    <property type="entry name" value="Restriction endonuclease-like"/>
    <property type="match status" value="1"/>
</dbReference>
<dbReference type="AlphaFoldDB" id="A0A552A7W3"/>
<evidence type="ECO:0000313" key="3">
    <source>
        <dbReference type="Proteomes" id="UP000316280"/>
    </source>
</evidence>
<name>A0A552A7W3_MICAE</name>
<feature type="non-terminal residue" evidence="2">
    <location>
        <position position="121"/>
    </location>
</feature>
<organism evidence="2 3">
    <name type="scientific">Microcystis aeruginosa Ma_OC_H_19870700_S124</name>
    <dbReference type="NCBI Taxonomy" id="2486262"/>
    <lineage>
        <taxon>Bacteria</taxon>
        <taxon>Bacillati</taxon>
        <taxon>Cyanobacteriota</taxon>
        <taxon>Cyanophyceae</taxon>
        <taxon>Oscillatoriophycideae</taxon>
        <taxon>Chroococcales</taxon>
        <taxon>Microcystaceae</taxon>
        <taxon>Microcystis</taxon>
    </lineage>
</organism>
<keyword evidence="2" id="KW-0378">Hydrolase</keyword>
<dbReference type="InterPro" id="IPR011335">
    <property type="entry name" value="Restrct_endonuc-II-like"/>
</dbReference>
<dbReference type="GO" id="GO:0004519">
    <property type="term" value="F:endonuclease activity"/>
    <property type="evidence" value="ECO:0007669"/>
    <property type="project" value="UniProtKB-KW"/>
</dbReference>
<evidence type="ECO:0000313" key="2">
    <source>
        <dbReference type="EMBL" id="TRT81552.1"/>
    </source>
</evidence>
<accession>A0A552A7W3</accession>
<dbReference type="Gene3D" id="3.90.1570.10">
    <property type="entry name" value="tt1808, chain A"/>
    <property type="match status" value="1"/>
</dbReference>
<dbReference type="InterPro" id="IPR012296">
    <property type="entry name" value="Nuclease_put_TT1808"/>
</dbReference>
<comment type="caution">
    <text evidence="2">The sequence shown here is derived from an EMBL/GenBank/DDBJ whole genome shotgun (WGS) entry which is preliminary data.</text>
</comment>
<dbReference type="PANTHER" id="PTHR33352">
    <property type="entry name" value="SLR1095 PROTEIN"/>
    <property type="match status" value="1"/>
</dbReference>
<evidence type="ECO:0000259" key="1">
    <source>
        <dbReference type="Pfam" id="PF05685"/>
    </source>
</evidence>
<dbReference type="Proteomes" id="UP000316280">
    <property type="component" value="Unassembled WGS sequence"/>
</dbReference>
<protein>
    <submittedName>
        <fullName evidence="2">Uma2 family endonuclease</fullName>
    </submittedName>
</protein>
<sequence length="121" mass="13804">MAQETLLIAANPLGIKLPPTQDELPSDDGIPMETQRHGLQMQLLVRPLSRWLKTQGREAFVGGNMFVYFSPNQVRNEDYRGPDVFVVVDVPRKERKSWVVWEEEKAPDVVIELLSESTAKK</sequence>
<dbReference type="Pfam" id="PF05685">
    <property type="entry name" value="Uma2"/>
    <property type="match status" value="1"/>
</dbReference>
<proteinExistence type="predicted"/>
<reference evidence="2 3" key="1">
    <citation type="submission" date="2019-01" db="EMBL/GenBank/DDBJ databases">
        <title>Coherence of Microcystis species and biogeography revealed through population genomics.</title>
        <authorList>
            <person name="Perez-Carrascal O.M."/>
            <person name="Terrat Y."/>
            <person name="Giani A."/>
            <person name="Fortin N."/>
            <person name="Tromas N."/>
            <person name="Shapiro B.J."/>
        </authorList>
    </citation>
    <scope>NUCLEOTIDE SEQUENCE [LARGE SCALE GENOMIC DNA]</scope>
    <source>
        <strain evidence="2">Ma_OC_H_19870700_S124</strain>
    </source>
</reference>
<dbReference type="PANTHER" id="PTHR33352:SF3">
    <property type="entry name" value="SLR1612 PROTEIN"/>
    <property type="match status" value="1"/>
</dbReference>
<keyword evidence="2" id="KW-0255">Endonuclease</keyword>